<feature type="transmembrane region" description="Helical" evidence="1">
    <location>
        <begin position="40"/>
        <end position="59"/>
    </location>
</feature>
<accession>A0A917EPD4</accession>
<keyword evidence="1" id="KW-0812">Transmembrane</keyword>
<gene>
    <name evidence="2" type="ORF">GCM10007140_17690</name>
</gene>
<keyword evidence="1" id="KW-0472">Membrane</keyword>
<proteinExistence type="predicted"/>
<evidence type="ECO:0000313" key="3">
    <source>
        <dbReference type="Proteomes" id="UP000605259"/>
    </source>
</evidence>
<dbReference type="AlphaFoldDB" id="A0A917EPD4"/>
<reference evidence="2" key="1">
    <citation type="journal article" date="2014" name="Int. J. Syst. Evol. Microbiol.">
        <title>Complete genome sequence of Corynebacterium casei LMG S-19264T (=DSM 44701T), isolated from a smear-ripened cheese.</title>
        <authorList>
            <consortium name="US DOE Joint Genome Institute (JGI-PGF)"/>
            <person name="Walter F."/>
            <person name="Albersmeier A."/>
            <person name="Kalinowski J."/>
            <person name="Ruckert C."/>
        </authorList>
    </citation>
    <scope>NUCLEOTIDE SEQUENCE</scope>
    <source>
        <strain evidence="2">CGMCC 1.12698</strain>
    </source>
</reference>
<dbReference type="EMBL" id="BMFK01000001">
    <property type="protein sequence ID" value="GGE68104.1"/>
    <property type="molecule type" value="Genomic_DNA"/>
</dbReference>
<feature type="transmembrane region" description="Helical" evidence="1">
    <location>
        <begin position="66"/>
        <end position="87"/>
    </location>
</feature>
<organism evidence="2 3">
    <name type="scientific">Priestia taiwanensis</name>
    <dbReference type="NCBI Taxonomy" id="1347902"/>
    <lineage>
        <taxon>Bacteria</taxon>
        <taxon>Bacillati</taxon>
        <taxon>Bacillota</taxon>
        <taxon>Bacilli</taxon>
        <taxon>Bacillales</taxon>
        <taxon>Bacillaceae</taxon>
        <taxon>Priestia</taxon>
    </lineage>
</organism>
<dbReference type="Proteomes" id="UP000605259">
    <property type="component" value="Unassembled WGS sequence"/>
</dbReference>
<reference evidence="2" key="2">
    <citation type="submission" date="2020-09" db="EMBL/GenBank/DDBJ databases">
        <authorList>
            <person name="Sun Q."/>
            <person name="Zhou Y."/>
        </authorList>
    </citation>
    <scope>NUCLEOTIDE SEQUENCE</scope>
    <source>
        <strain evidence="2">CGMCC 1.12698</strain>
    </source>
</reference>
<protein>
    <submittedName>
        <fullName evidence="2">Uncharacterized protein</fullName>
    </submittedName>
</protein>
<keyword evidence="1" id="KW-1133">Transmembrane helix</keyword>
<feature type="transmembrane region" description="Helical" evidence="1">
    <location>
        <begin position="12"/>
        <end position="28"/>
    </location>
</feature>
<keyword evidence="3" id="KW-1185">Reference proteome</keyword>
<sequence length="88" mass="10022">MQKKPFEIIQSLFKWLTIISMFFLILNGQQEEGLVERIAWALLPLSIWLALYAVELIVYRKTAKSFAIMTAIASAIIFILCVGNLIFG</sequence>
<name>A0A917EPD4_9BACI</name>
<dbReference type="RefSeq" id="WP_188387998.1">
    <property type="nucleotide sequence ID" value="NZ_BMFK01000001.1"/>
</dbReference>
<comment type="caution">
    <text evidence="2">The sequence shown here is derived from an EMBL/GenBank/DDBJ whole genome shotgun (WGS) entry which is preliminary data.</text>
</comment>
<evidence type="ECO:0000313" key="2">
    <source>
        <dbReference type="EMBL" id="GGE68104.1"/>
    </source>
</evidence>
<evidence type="ECO:0000256" key="1">
    <source>
        <dbReference type="SAM" id="Phobius"/>
    </source>
</evidence>